<proteinExistence type="inferred from homology"/>
<evidence type="ECO:0000256" key="1">
    <source>
        <dbReference type="ARBA" id="ARBA00004453"/>
    </source>
</evidence>
<keyword evidence="4 7" id="KW-0238">DNA-binding</keyword>
<keyword evidence="8" id="KW-1185">Reference proteome</keyword>
<sequence length="104" mass="12146">MDLSSYTTEQLNQLKKDIDTEIQSRRKEDAKRAQQEMKQVAERYGFTLNDLVNGQQPAKTRAKGKVRFQHPTDASKTWSGRGRKPVWIKDWEAEGRPLDELRID</sequence>
<dbReference type="OrthoDB" id="5297879at2"/>
<evidence type="ECO:0000259" key="6">
    <source>
        <dbReference type="SMART" id="SM00528"/>
    </source>
</evidence>
<dbReference type="AlphaFoldDB" id="A0A4V2GJ43"/>
<dbReference type="EMBL" id="SHLI01000001">
    <property type="protein sequence ID" value="RZU98885.1"/>
    <property type="molecule type" value="Genomic_DNA"/>
</dbReference>
<dbReference type="GO" id="GO:0005829">
    <property type="term" value="C:cytosol"/>
    <property type="evidence" value="ECO:0007669"/>
    <property type="project" value="TreeGrafter"/>
</dbReference>
<dbReference type="SMART" id="SM00528">
    <property type="entry name" value="HNS"/>
    <property type="match status" value="1"/>
</dbReference>
<protein>
    <submittedName>
        <fullName evidence="7">DNA-binding protein H-NS</fullName>
    </submittedName>
</protein>
<organism evidence="7 8">
    <name type="scientific">Spiribacter vilamensis</name>
    <dbReference type="NCBI Taxonomy" id="531306"/>
    <lineage>
        <taxon>Bacteria</taxon>
        <taxon>Pseudomonadati</taxon>
        <taxon>Pseudomonadota</taxon>
        <taxon>Gammaproteobacteria</taxon>
        <taxon>Chromatiales</taxon>
        <taxon>Ectothiorhodospiraceae</taxon>
        <taxon>Spiribacter</taxon>
    </lineage>
</organism>
<feature type="region of interest" description="Disordered" evidence="5">
    <location>
        <begin position="1"/>
        <end position="36"/>
    </location>
</feature>
<evidence type="ECO:0000313" key="7">
    <source>
        <dbReference type="EMBL" id="RZU98885.1"/>
    </source>
</evidence>
<dbReference type="GO" id="GO:0001217">
    <property type="term" value="F:DNA-binding transcription repressor activity"/>
    <property type="evidence" value="ECO:0007669"/>
    <property type="project" value="TreeGrafter"/>
</dbReference>
<dbReference type="SUPFAM" id="SSF81273">
    <property type="entry name" value="H-NS histone-like proteins"/>
    <property type="match status" value="1"/>
</dbReference>
<dbReference type="Gene3D" id="4.10.430.10">
    <property type="entry name" value="Histone-like protein H-NS, C-terminal domain"/>
    <property type="match status" value="1"/>
</dbReference>
<feature type="compositionally biased region" description="Basic and acidic residues" evidence="5">
    <location>
        <begin position="14"/>
        <end position="36"/>
    </location>
</feature>
<comment type="caution">
    <text evidence="7">The sequence shown here is derived from an EMBL/GenBank/DDBJ whole genome shotgun (WGS) entry which is preliminary data.</text>
</comment>
<evidence type="ECO:0000256" key="3">
    <source>
        <dbReference type="ARBA" id="ARBA00022490"/>
    </source>
</evidence>
<dbReference type="RefSeq" id="WP_130503162.1">
    <property type="nucleotide sequence ID" value="NZ_SHLI01000001.1"/>
</dbReference>
<dbReference type="InterPro" id="IPR027444">
    <property type="entry name" value="H-NS_C_dom"/>
</dbReference>
<dbReference type="GO" id="GO:0000976">
    <property type="term" value="F:transcription cis-regulatory region binding"/>
    <property type="evidence" value="ECO:0007669"/>
    <property type="project" value="TreeGrafter"/>
</dbReference>
<reference evidence="7 8" key="1">
    <citation type="submission" date="2019-02" db="EMBL/GenBank/DDBJ databases">
        <title>Genomic Encyclopedia of Type Strains, Phase IV (KMG-IV): sequencing the most valuable type-strain genomes for metagenomic binning, comparative biology and taxonomic classification.</title>
        <authorList>
            <person name="Goeker M."/>
        </authorList>
    </citation>
    <scope>NUCLEOTIDE SEQUENCE [LARGE SCALE GENOMIC DNA]</scope>
    <source>
        <strain evidence="7 8">DSM 21056</strain>
    </source>
</reference>
<evidence type="ECO:0000256" key="2">
    <source>
        <dbReference type="ARBA" id="ARBA00010610"/>
    </source>
</evidence>
<evidence type="ECO:0000313" key="8">
    <source>
        <dbReference type="Proteomes" id="UP000292298"/>
    </source>
</evidence>
<keyword evidence="3" id="KW-0963">Cytoplasm</keyword>
<comment type="subcellular location">
    <subcellularLocation>
        <location evidence="1">Cytoplasm</location>
        <location evidence="1">Nucleoid</location>
    </subcellularLocation>
</comment>
<dbReference type="GO" id="GO:0003680">
    <property type="term" value="F:minor groove of adenine-thymine-rich DNA binding"/>
    <property type="evidence" value="ECO:0007669"/>
    <property type="project" value="TreeGrafter"/>
</dbReference>
<evidence type="ECO:0000256" key="4">
    <source>
        <dbReference type="ARBA" id="ARBA00023125"/>
    </source>
</evidence>
<dbReference type="GO" id="GO:0009295">
    <property type="term" value="C:nucleoid"/>
    <property type="evidence" value="ECO:0007669"/>
    <property type="project" value="UniProtKB-SubCell"/>
</dbReference>
<feature type="region of interest" description="Disordered" evidence="5">
    <location>
        <begin position="59"/>
        <end position="81"/>
    </location>
</feature>
<evidence type="ECO:0000256" key="5">
    <source>
        <dbReference type="SAM" id="MobiDB-lite"/>
    </source>
</evidence>
<accession>A0A4V2GJ43</accession>
<name>A0A4V2GJ43_9GAMM</name>
<dbReference type="GO" id="GO:0032993">
    <property type="term" value="C:protein-DNA complex"/>
    <property type="evidence" value="ECO:0007669"/>
    <property type="project" value="TreeGrafter"/>
</dbReference>
<dbReference type="GO" id="GO:0003681">
    <property type="term" value="F:bent DNA binding"/>
    <property type="evidence" value="ECO:0007669"/>
    <property type="project" value="TreeGrafter"/>
</dbReference>
<dbReference type="InterPro" id="IPR037150">
    <property type="entry name" value="H-NS_C_dom_sf"/>
</dbReference>
<gene>
    <name evidence="7" type="ORF">EV698_1149</name>
</gene>
<dbReference type="PANTHER" id="PTHR38097">
    <property type="match status" value="1"/>
</dbReference>
<dbReference type="PANTHER" id="PTHR38097:SF2">
    <property type="entry name" value="DNA-BINDING PROTEIN STPA"/>
    <property type="match status" value="1"/>
</dbReference>
<feature type="domain" description="DNA-binding protein H-NS-like C-terminal" evidence="6">
    <location>
        <begin position="58"/>
        <end position="103"/>
    </location>
</feature>
<dbReference type="Pfam" id="PF00816">
    <property type="entry name" value="Histone_HNS"/>
    <property type="match status" value="1"/>
</dbReference>
<comment type="similarity">
    <text evidence="2">Belongs to the histone-like protein H-NS family.</text>
</comment>
<dbReference type="Proteomes" id="UP000292298">
    <property type="component" value="Unassembled WGS sequence"/>
</dbReference>
<feature type="compositionally biased region" description="Polar residues" evidence="5">
    <location>
        <begin position="1"/>
        <end position="13"/>
    </location>
</feature>